<dbReference type="AlphaFoldDB" id="A0A0G4IDF7"/>
<evidence type="ECO:0000313" key="2">
    <source>
        <dbReference type="EMBL" id="CEM55208.1"/>
    </source>
</evidence>
<sequence length="90" mass="10016">MASGCKTALRLMQFCKLEKDLKAAWKGEDHERCADVAVIKVASQSRSQSTHPEEDASFHTEDSESALIAESMKRRKSRIAEHVDVKSPDA</sequence>
<feature type="region of interest" description="Disordered" evidence="1">
    <location>
        <begin position="43"/>
        <end position="64"/>
    </location>
</feature>
<feature type="compositionally biased region" description="Basic and acidic residues" evidence="1">
    <location>
        <begin position="51"/>
        <end position="62"/>
    </location>
</feature>
<proteinExistence type="predicted"/>
<gene>
    <name evidence="2" type="ORF">Cvel_13363</name>
</gene>
<feature type="compositionally biased region" description="Basic and acidic residues" evidence="1">
    <location>
        <begin position="78"/>
        <end position="90"/>
    </location>
</feature>
<name>A0A0G4IDF7_9ALVE</name>
<protein>
    <submittedName>
        <fullName evidence="2">Uncharacterized protein</fullName>
    </submittedName>
</protein>
<reference evidence="2" key="1">
    <citation type="submission" date="2014-11" db="EMBL/GenBank/DDBJ databases">
        <authorList>
            <person name="Otto D Thomas"/>
            <person name="Naeem Raeece"/>
        </authorList>
    </citation>
    <scope>NUCLEOTIDE SEQUENCE</scope>
</reference>
<dbReference type="VEuPathDB" id="CryptoDB:Cvel_13363"/>
<feature type="region of interest" description="Disordered" evidence="1">
    <location>
        <begin position="71"/>
        <end position="90"/>
    </location>
</feature>
<organism evidence="2">
    <name type="scientific">Chromera velia CCMP2878</name>
    <dbReference type="NCBI Taxonomy" id="1169474"/>
    <lineage>
        <taxon>Eukaryota</taxon>
        <taxon>Sar</taxon>
        <taxon>Alveolata</taxon>
        <taxon>Colpodellida</taxon>
        <taxon>Chromeraceae</taxon>
        <taxon>Chromera</taxon>
    </lineage>
</organism>
<dbReference type="EMBL" id="CDMZ01005852">
    <property type="protein sequence ID" value="CEM55208.1"/>
    <property type="molecule type" value="Genomic_DNA"/>
</dbReference>
<evidence type="ECO:0000256" key="1">
    <source>
        <dbReference type="SAM" id="MobiDB-lite"/>
    </source>
</evidence>
<accession>A0A0G4IDF7</accession>